<dbReference type="PANTHER" id="PTHR11439:SF524">
    <property type="entry name" value="RNA-DIRECTED DNA POLYMERASE, PROTEIN KINASE RLK-PELLE-DLSV FAMILY"/>
    <property type="match status" value="1"/>
</dbReference>
<dbReference type="CDD" id="cd09272">
    <property type="entry name" value="RNase_HI_RT_Ty1"/>
    <property type="match status" value="1"/>
</dbReference>
<feature type="domain" description="Reverse transcriptase Ty1/copia-type" evidence="1">
    <location>
        <begin position="130"/>
        <end position="206"/>
    </location>
</feature>
<dbReference type="Pfam" id="PF07727">
    <property type="entry name" value="RVT_2"/>
    <property type="match status" value="1"/>
</dbReference>
<protein>
    <recommendedName>
        <fullName evidence="1">Reverse transcriptase Ty1/copia-type domain-containing protein</fullName>
    </recommendedName>
</protein>
<gene>
    <name evidence="2" type="ORF">RJ639_002126</name>
</gene>
<proteinExistence type="predicted"/>
<evidence type="ECO:0000313" key="3">
    <source>
        <dbReference type="Proteomes" id="UP001188597"/>
    </source>
</evidence>
<dbReference type="AlphaFoldDB" id="A0AA89BNV0"/>
<evidence type="ECO:0000259" key="1">
    <source>
        <dbReference type="Pfam" id="PF07727"/>
    </source>
</evidence>
<dbReference type="PANTHER" id="PTHR11439">
    <property type="entry name" value="GAG-POL-RELATED RETROTRANSPOSON"/>
    <property type="match status" value="1"/>
</dbReference>
<evidence type="ECO:0000313" key="2">
    <source>
        <dbReference type="EMBL" id="KAK3043547.1"/>
    </source>
</evidence>
<reference evidence="2" key="1">
    <citation type="submission" date="2022-12" db="EMBL/GenBank/DDBJ databases">
        <title>Draft genome assemblies for two species of Escallonia (Escalloniales).</title>
        <authorList>
            <person name="Chanderbali A."/>
            <person name="Dervinis C."/>
            <person name="Anghel I."/>
            <person name="Soltis D."/>
            <person name="Soltis P."/>
            <person name="Zapata F."/>
        </authorList>
    </citation>
    <scope>NUCLEOTIDE SEQUENCE</scope>
    <source>
        <strain evidence="2">UCBG64.0493</strain>
        <tissue evidence="2">Leaf</tissue>
    </source>
</reference>
<dbReference type="InterPro" id="IPR013103">
    <property type="entry name" value="RVT_2"/>
</dbReference>
<keyword evidence="3" id="KW-1185">Reference proteome</keyword>
<sequence>MFVKAVLGKHHLQLFSTKDAWRVEEKLELMHIDVCGLMRTHLMLKTKNLRQKASQIPSKGMSIGEDDNEPIPTFYKESSSLMSPGSPYSSSVGFEEAMKEEARRKEWKKRLNKFISLLVTVQEAPCSFLFYVDDMILTDDTSEFLEWFIQELGNEFAIMDLGLLNYFLGIEVHSSDSGLFLCQLKYAQDIVTRAKMIGCKPISTPMAIKAHYTASSRNPYYDPTHYQSIVGALQYLTFTRLDLSYSVNLMCQLMQAPTVGHDRGVKHILQYGSGTLDYGMKVLRQSSLELNGFSDVYWAGCPFTRRSTTSICTFLGGNCISWPAKKQTAVARSSARVEYRYMASTAAEITWLSTLLCDIGVPLQLLRSFTVIISVLCRWQSIECSMVI</sequence>
<accession>A0AA89BNV0</accession>
<organism evidence="2 3">
    <name type="scientific">Escallonia herrerae</name>
    <dbReference type="NCBI Taxonomy" id="1293975"/>
    <lineage>
        <taxon>Eukaryota</taxon>
        <taxon>Viridiplantae</taxon>
        <taxon>Streptophyta</taxon>
        <taxon>Embryophyta</taxon>
        <taxon>Tracheophyta</taxon>
        <taxon>Spermatophyta</taxon>
        <taxon>Magnoliopsida</taxon>
        <taxon>eudicotyledons</taxon>
        <taxon>Gunneridae</taxon>
        <taxon>Pentapetalae</taxon>
        <taxon>asterids</taxon>
        <taxon>campanulids</taxon>
        <taxon>Escalloniales</taxon>
        <taxon>Escalloniaceae</taxon>
        <taxon>Escallonia</taxon>
    </lineage>
</organism>
<comment type="caution">
    <text evidence="2">The sequence shown here is derived from an EMBL/GenBank/DDBJ whole genome shotgun (WGS) entry which is preliminary data.</text>
</comment>
<dbReference type="EMBL" id="JAVXUP010000005">
    <property type="protein sequence ID" value="KAK3043547.1"/>
    <property type="molecule type" value="Genomic_DNA"/>
</dbReference>
<dbReference type="InterPro" id="IPR043502">
    <property type="entry name" value="DNA/RNA_pol_sf"/>
</dbReference>
<dbReference type="Proteomes" id="UP001188597">
    <property type="component" value="Unassembled WGS sequence"/>
</dbReference>
<dbReference type="SUPFAM" id="SSF56672">
    <property type="entry name" value="DNA/RNA polymerases"/>
    <property type="match status" value="1"/>
</dbReference>
<name>A0AA89BNV0_9ASTE</name>